<dbReference type="EMBL" id="CP088147">
    <property type="protein sequence ID" value="UTU54452.1"/>
    <property type="molecule type" value="Genomic_DNA"/>
</dbReference>
<dbReference type="Gene3D" id="3.40.710.10">
    <property type="entry name" value="DD-peptidase/beta-lactamase superfamily"/>
    <property type="match status" value="1"/>
</dbReference>
<feature type="domain" description="Beta-lactamase-related" evidence="1">
    <location>
        <begin position="1"/>
        <end position="349"/>
    </location>
</feature>
<dbReference type="Proteomes" id="UP001060070">
    <property type="component" value="Chromosome"/>
</dbReference>
<dbReference type="Pfam" id="PF00144">
    <property type="entry name" value="Beta-lactamase"/>
    <property type="match status" value="1"/>
</dbReference>
<name>A0AB38TJQ6_9HYPH</name>
<accession>A0AB38TJQ6</accession>
<keyword evidence="3" id="KW-1185">Reference proteome</keyword>
<reference evidence="2 3" key="1">
    <citation type="journal article" date="2022" name="Microbiol. Resour. Announc.">
        <title>Complete Genome Sequence of Mesorhizobium ciceri Strain R30, a Rhizobium Used as a Commercial Inoculant for Chickpea in Argentina.</title>
        <authorList>
            <person name="Foresto E."/>
            <person name="Revale S."/>
            <person name="Primo E."/>
            <person name="Nievas F."/>
            <person name="Carezzano E."/>
            <person name="Puente M."/>
            <person name="Alzari P."/>
            <person name="Mart M."/>
            <person name="Ben-Assaya M."/>
            <person name="Mornico D."/>
            <person name="Santoro M."/>
            <person name="Mart F."/>
            <person name="Giordano W."/>
            <person name="Bogino P."/>
        </authorList>
    </citation>
    <scope>NUCLEOTIDE SEQUENCE [LARGE SCALE GENOMIC DNA]</scope>
    <source>
        <strain evidence="2 3">R30</strain>
    </source>
</reference>
<dbReference type="InterPro" id="IPR050789">
    <property type="entry name" value="Diverse_Enzym_Activities"/>
</dbReference>
<sequence length="374" mass="41072">MPGVVAIAVDKTTRLYEGAFGLRNLTRRAPMTLDTVFWYASMTKALVATAAMQLVEQGRVALDEPIGSVLPSLASPEVLDGFDANGTPMVRPAKRPITLRHLLTHTSGYGYDIWNKAVERYMRENHIPLLVDCKLSSLAQPLVADPGEKWEYGISIDWAGQVVEAVSGLSLEDYLREHLFAPLGMHDTAFLIKPAWRERLADVHRRQADGSLVPIEHEISQQPEFFMGGGGIYGTAGDYASYIQMLLNDGRAKDGTVVLKPDTVELMGQNSIGDIKAGVLTSVLKDLANDTDFFPGMPQKWGLSFLLNTSDSPNGRSAGSMTWAGLANTYFWVDRYRSIGGVIMTQILPFGDPITLKLYEGFERGLYLGPSKPS</sequence>
<dbReference type="AlphaFoldDB" id="A0AB38TJQ6"/>
<gene>
    <name evidence="2" type="ORF">LRP29_14115</name>
</gene>
<protein>
    <submittedName>
        <fullName evidence="2">Beta-lactamase family protein</fullName>
    </submittedName>
</protein>
<dbReference type="PANTHER" id="PTHR43283">
    <property type="entry name" value="BETA-LACTAMASE-RELATED"/>
    <property type="match status" value="1"/>
</dbReference>
<proteinExistence type="predicted"/>
<organism evidence="2 3">
    <name type="scientific">Mesorhizobium ciceri</name>
    <dbReference type="NCBI Taxonomy" id="39645"/>
    <lineage>
        <taxon>Bacteria</taxon>
        <taxon>Pseudomonadati</taxon>
        <taxon>Pseudomonadota</taxon>
        <taxon>Alphaproteobacteria</taxon>
        <taxon>Hyphomicrobiales</taxon>
        <taxon>Phyllobacteriaceae</taxon>
        <taxon>Mesorhizobium</taxon>
    </lineage>
</organism>
<evidence type="ECO:0000259" key="1">
    <source>
        <dbReference type="Pfam" id="PF00144"/>
    </source>
</evidence>
<evidence type="ECO:0000313" key="2">
    <source>
        <dbReference type="EMBL" id="UTU54452.1"/>
    </source>
</evidence>
<dbReference type="SUPFAM" id="SSF56601">
    <property type="entry name" value="beta-lactamase/transpeptidase-like"/>
    <property type="match status" value="1"/>
</dbReference>
<dbReference type="PANTHER" id="PTHR43283:SF3">
    <property type="entry name" value="BETA-LACTAMASE FAMILY PROTEIN (AFU_ORTHOLOGUE AFUA_5G07500)"/>
    <property type="match status" value="1"/>
</dbReference>
<dbReference type="InterPro" id="IPR012338">
    <property type="entry name" value="Beta-lactam/transpept-like"/>
</dbReference>
<dbReference type="InterPro" id="IPR001466">
    <property type="entry name" value="Beta-lactam-related"/>
</dbReference>
<evidence type="ECO:0000313" key="3">
    <source>
        <dbReference type="Proteomes" id="UP001060070"/>
    </source>
</evidence>